<gene>
    <name evidence="2" type="ORF">BEN47_08195</name>
</gene>
<dbReference type="RefSeq" id="WP_070724544.1">
    <property type="nucleotide sequence ID" value="NZ_MDZB01000044.1"/>
</dbReference>
<feature type="transmembrane region" description="Helical" evidence="1">
    <location>
        <begin position="6"/>
        <end position="25"/>
    </location>
</feature>
<evidence type="ECO:0000313" key="3">
    <source>
        <dbReference type="Proteomes" id="UP000176294"/>
    </source>
</evidence>
<protein>
    <recommendedName>
        <fullName evidence="4">Universal stress protein B</fullName>
    </recommendedName>
</protein>
<name>A0A1G1TDZ1_9BACT</name>
<sequence length="115" mass="13608">MPFLEILSLGLFFFVFLHVPAFVFYNRTRIQQMLYYINLCRGRELKEIDYLDLLDEYTSFLGYASFSPNRKYYPSLYTNAAFAAFAHRSKRIMQYFALVLVVGVLSMMLLDLVQK</sequence>
<proteinExistence type="predicted"/>
<keyword evidence="3" id="KW-1185">Reference proteome</keyword>
<accession>A0A1G1TDZ1</accession>
<keyword evidence="1" id="KW-0472">Membrane</keyword>
<dbReference type="EMBL" id="MDZB01000044">
    <property type="protein sequence ID" value="OGX89096.1"/>
    <property type="molecule type" value="Genomic_DNA"/>
</dbReference>
<evidence type="ECO:0008006" key="4">
    <source>
        <dbReference type="Google" id="ProtNLM"/>
    </source>
</evidence>
<evidence type="ECO:0000313" key="2">
    <source>
        <dbReference type="EMBL" id="OGX89096.1"/>
    </source>
</evidence>
<evidence type="ECO:0000256" key="1">
    <source>
        <dbReference type="SAM" id="Phobius"/>
    </source>
</evidence>
<keyword evidence="1" id="KW-0812">Transmembrane</keyword>
<comment type="caution">
    <text evidence="2">The sequence shown here is derived from an EMBL/GenBank/DDBJ whole genome shotgun (WGS) entry which is preliminary data.</text>
</comment>
<reference evidence="2 3" key="1">
    <citation type="submission" date="2016-08" db="EMBL/GenBank/DDBJ databases">
        <title>Hymenobacter coccineus sp. nov., Hymenobacter lapidarius sp. nov. and Hymenobacter glacialis sp. nov., isolated from Antarctic soil.</title>
        <authorList>
            <person name="Sedlacek I."/>
            <person name="Kralova S."/>
            <person name="Kyrova K."/>
            <person name="Maslanova I."/>
            <person name="Stankova E."/>
            <person name="Vrbovska V."/>
            <person name="Nemec M."/>
            <person name="Bartak M."/>
            <person name="Svec P."/>
            <person name="Busse H.-J."/>
            <person name="Pantucek R."/>
        </authorList>
    </citation>
    <scope>NUCLEOTIDE SEQUENCE [LARGE SCALE GENOMIC DNA]</scope>
    <source>
        <strain evidence="2 3">CCM 8643</strain>
    </source>
</reference>
<dbReference type="AlphaFoldDB" id="A0A1G1TDZ1"/>
<keyword evidence="1" id="KW-1133">Transmembrane helix</keyword>
<dbReference type="Proteomes" id="UP000176294">
    <property type="component" value="Unassembled WGS sequence"/>
</dbReference>
<organism evidence="2 3">
    <name type="scientific">Hymenobacter lapidarius</name>
    <dbReference type="NCBI Taxonomy" id="1908237"/>
    <lineage>
        <taxon>Bacteria</taxon>
        <taxon>Pseudomonadati</taxon>
        <taxon>Bacteroidota</taxon>
        <taxon>Cytophagia</taxon>
        <taxon>Cytophagales</taxon>
        <taxon>Hymenobacteraceae</taxon>
        <taxon>Hymenobacter</taxon>
    </lineage>
</organism>
<feature type="transmembrane region" description="Helical" evidence="1">
    <location>
        <begin position="95"/>
        <end position="113"/>
    </location>
</feature>